<geneLocation type="plasmid" evidence="1">
    <name>pRIVM_C019254_1</name>
</geneLocation>
<evidence type="ECO:0000313" key="1">
    <source>
        <dbReference type="EMBL" id="QRC59633.1"/>
    </source>
</evidence>
<dbReference type="AlphaFoldDB" id="A0A7U2D7Q8"/>
<protein>
    <submittedName>
        <fullName evidence="1">Uncharacterized protein</fullName>
    </submittedName>
</protein>
<gene>
    <name evidence="1" type="ORF">JL515_00045</name>
</gene>
<keyword evidence="1" id="KW-0614">Plasmid</keyword>
<name>A0A7U2D7Q8_ECOLX</name>
<sequence>MQYTEESPDDLQINHQIRWKRILLHDQMVSPKTTLGQQDARSQYPTTFLVMLPTY</sequence>
<dbReference type="EMBL" id="CP068913">
    <property type="protein sequence ID" value="QRC59633.1"/>
    <property type="molecule type" value="Genomic_DNA"/>
</dbReference>
<accession>A0A7U2D7Q8</accession>
<proteinExistence type="predicted"/>
<reference evidence="1" key="1">
    <citation type="submission" date="2021-01" db="EMBL/GenBank/DDBJ databases">
        <title>blaOXA-48-like genome architecture among carbapenemase-producing Escherichia coli and Klebsiella pneumoniae in the Netherlands.</title>
        <authorList>
            <person name="Hendrickx A.P.A."/>
            <person name="Landman F."/>
            <person name="de Haan A."/>
            <person name="Witteveen S."/>
            <person name="van Santen-Verheuvel M."/>
            <person name="Schouls L.M."/>
        </authorList>
    </citation>
    <scope>NUCLEOTIDE SEQUENCE</scope>
    <source>
        <strain evidence="1">RIVM_C019254</strain>
        <plasmid evidence="1">pRIVM_C019254_1</plasmid>
    </source>
</reference>
<organism evidence="1">
    <name type="scientific">Escherichia coli</name>
    <dbReference type="NCBI Taxonomy" id="562"/>
    <lineage>
        <taxon>Bacteria</taxon>
        <taxon>Pseudomonadati</taxon>
        <taxon>Pseudomonadota</taxon>
        <taxon>Gammaproteobacteria</taxon>
        <taxon>Enterobacterales</taxon>
        <taxon>Enterobacteriaceae</taxon>
        <taxon>Escherichia</taxon>
    </lineage>
</organism>